<evidence type="ECO:0000256" key="1">
    <source>
        <dbReference type="ARBA" id="ARBA00004141"/>
    </source>
</evidence>
<evidence type="ECO:0000313" key="10">
    <source>
        <dbReference type="Proteomes" id="UP000774617"/>
    </source>
</evidence>
<feature type="transmembrane region" description="Helical" evidence="7">
    <location>
        <begin position="109"/>
        <end position="135"/>
    </location>
</feature>
<comment type="similarity">
    <text evidence="5">Belongs to the SAT4 family.</text>
</comment>
<evidence type="ECO:0000259" key="8">
    <source>
        <dbReference type="Pfam" id="PF20684"/>
    </source>
</evidence>
<dbReference type="EMBL" id="JAGTJR010000071">
    <property type="protein sequence ID" value="KAH7018654.1"/>
    <property type="molecule type" value="Genomic_DNA"/>
</dbReference>
<feature type="transmembrane region" description="Helical" evidence="7">
    <location>
        <begin position="227"/>
        <end position="254"/>
    </location>
</feature>
<evidence type="ECO:0000256" key="2">
    <source>
        <dbReference type="ARBA" id="ARBA00022692"/>
    </source>
</evidence>
<feature type="compositionally biased region" description="Polar residues" evidence="6">
    <location>
        <begin position="304"/>
        <end position="319"/>
    </location>
</feature>
<reference evidence="9 10" key="1">
    <citation type="journal article" date="2021" name="Nat. Commun.">
        <title>Genetic determinants of endophytism in the Arabidopsis root mycobiome.</title>
        <authorList>
            <person name="Mesny F."/>
            <person name="Miyauchi S."/>
            <person name="Thiergart T."/>
            <person name="Pickel B."/>
            <person name="Atanasova L."/>
            <person name="Karlsson M."/>
            <person name="Huettel B."/>
            <person name="Barry K.W."/>
            <person name="Haridas S."/>
            <person name="Chen C."/>
            <person name="Bauer D."/>
            <person name="Andreopoulos W."/>
            <person name="Pangilinan J."/>
            <person name="LaButti K."/>
            <person name="Riley R."/>
            <person name="Lipzen A."/>
            <person name="Clum A."/>
            <person name="Drula E."/>
            <person name="Henrissat B."/>
            <person name="Kohler A."/>
            <person name="Grigoriev I.V."/>
            <person name="Martin F.M."/>
            <person name="Hacquard S."/>
        </authorList>
    </citation>
    <scope>NUCLEOTIDE SEQUENCE [LARGE SCALE GENOMIC DNA]</scope>
    <source>
        <strain evidence="9 10">MPI-SDFR-AT-0080</strain>
    </source>
</reference>
<name>A0ABQ8FRR0_9PEZI</name>
<feature type="transmembrane region" description="Helical" evidence="7">
    <location>
        <begin position="66"/>
        <end position="89"/>
    </location>
</feature>
<feature type="compositionally biased region" description="Polar residues" evidence="6">
    <location>
        <begin position="378"/>
        <end position="393"/>
    </location>
</feature>
<dbReference type="PANTHER" id="PTHR33048">
    <property type="entry name" value="PTH11-LIKE INTEGRAL MEMBRANE PROTEIN (AFU_ORTHOLOGUE AFUA_5G11245)"/>
    <property type="match status" value="1"/>
</dbReference>
<evidence type="ECO:0000256" key="6">
    <source>
        <dbReference type="SAM" id="MobiDB-lite"/>
    </source>
</evidence>
<keyword evidence="2 7" id="KW-0812">Transmembrane</keyword>
<evidence type="ECO:0000256" key="7">
    <source>
        <dbReference type="SAM" id="Phobius"/>
    </source>
</evidence>
<evidence type="ECO:0000256" key="3">
    <source>
        <dbReference type="ARBA" id="ARBA00022989"/>
    </source>
</evidence>
<protein>
    <recommendedName>
        <fullName evidence="8">Rhodopsin domain-containing protein</fullName>
    </recommendedName>
</protein>
<keyword evidence="4 7" id="KW-0472">Membrane</keyword>
<accession>A0ABQ8FRR0</accession>
<feature type="transmembrane region" description="Helical" evidence="7">
    <location>
        <begin position="196"/>
        <end position="215"/>
    </location>
</feature>
<gene>
    <name evidence="9" type="ORF">B0J12DRAFT_722435</name>
</gene>
<dbReference type="InterPro" id="IPR049326">
    <property type="entry name" value="Rhodopsin_dom_fungi"/>
</dbReference>
<dbReference type="Pfam" id="PF20684">
    <property type="entry name" value="Fung_rhodopsin"/>
    <property type="match status" value="1"/>
</dbReference>
<keyword evidence="10" id="KW-1185">Reference proteome</keyword>
<dbReference type="Proteomes" id="UP000774617">
    <property type="component" value="Unassembled WGS sequence"/>
</dbReference>
<feature type="region of interest" description="Disordered" evidence="6">
    <location>
        <begin position="362"/>
        <end position="393"/>
    </location>
</feature>
<organism evidence="9 10">
    <name type="scientific">Macrophomina phaseolina</name>
    <dbReference type="NCBI Taxonomy" id="35725"/>
    <lineage>
        <taxon>Eukaryota</taxon>
        <taxon>Fungi</taxon>
        <taxon>Dikarya</taxon>
        <taxon>Ascomycota</taxon>
        <taxon>Pezizomycotina</taxon>
        <taxon>Dothideomycetes</taxon>
        <taxon>Dothideomycetes incertae sedis</taxon>
        <taxon>Botryosphaeriales</taxon>
        <taxon>Botryosphaeriaceae</taxon>
        <taxon>Macrophomina</taxon>
    </lineage>
</organism>
<keyword evidence="3 7" id="KW-1133">Transmembrane helix</keyword>
<feature type="domain" description="Rhodopsin" evidence="8">
    <location>
        <begin position="50"/>
        <end position="290"/>
    </location>
</feature>
<feature type="region of interest" description="Disordered" evidence="6">
    <location>
        <begin position="304"/>
        <end position="346"/>
    </location>
</feature>
<sequence length="413" mass="46099">MIPLLPIFSSPCRSLSCNGYRLCCIIEAYRRRIDGVAWTTYILMMLLVPLRIFCRKKSRGWSNVRLDDYMSVLALLPANGFFYACIIGMRKSLGLHIAEITDPDRIIEFLKIVYIIQIMYVWAISITKFSVLAFYWRLFSVSARITIWIVTFMAVSWFVALVFLTIFTCVPVQAAWDVTITNAKCTPLRPLYVGASIPNVILDFIIVMLPIPYVWRLHAPVAQRLLLAGIFALGTFIAVVSLVRLIIFIQIPIGTQGDLTYNFREIIVWSIVELNIGLTCACLPSLKPAFDMIGLAKLFSFTSSRPSNGKSHGPSSNLPSLGMGTVGSRATGPRKKGPTGGLFSTLAGLKKTDSEDGLKIIDNESAHGKQNDGIEMSRLSNDSSQRNAPSNSGISVQRDWSVFMDESRDIRRY</sequence>
<evidence type="ECO:0000313" key="9">
    <source>
        <dbReference type="EMBL" id="KAH7018654.1"/>
    </source>
</evidence>
<feature type="transmembrane region" description="Helical" evidence="7">
    <location>
        <begin position="36"/>
        <end position="54"/>
    </location>
</feature>
<feature type="transmembrane region" description="Helical" evidence="7">
    <location>
        <begin position="147"/>
        <end position="176"/>
    </location>
</feature>
<evidence type="ECO:0000256" key="5">
    <source>
        <dbReference type="ARBA" id="ARBA00038359"/>
    </source>
</evidence>
<proteinExistence type="inferred from homology"/>
<evidence type="ECO:0000256" key="4">
    <source>
        <dbReference type="ARBA" id="ARBA00023136"/>
    </source>
</evidence>
<comment type="subcellular location">
    <subcellularLocation>
        <location evidence="1">Membrane</location>
        <topology evidence="1">Multi-pass membrane protein</topology>
    </subcellularLocation>
</comment>
<comment type="caution">
    <text evidence="9">The sequence shown here is derived from an EMBL/GenBank/DDBJ whole genome shotgun (WGS) entry which is preliminary data.</text>
</comment>
<dbReference type="InterPro" id="IPR052337">
    <property type="entry name" value="SAT4-like"/>
</dbReference>
<feature type="compositionally biased region" description="Basic and acidic residues" evidence="6">
    <location>
        <begin position="362"/>
        <end position="372"/>
    </location>
</feature>
<dbReference type="PANTHER" id="PTHR33048:SF47">
    <property type="entry name" value="INTEGRAL MEMBRANE PROTEIN-RELATED"/>
    <property type="match status" value="1"/>
</dbReference>